<comment type="caution">
    <text evidence="3">The sequence shown here is derived from an EMBL/GenBank/DDBJ whole genome shotgun (WGS) entry which is preliminary data.</text>
</comment>
<dbReference type="Gene3D" id="3.30.505.10">
    <property type="entry name" value="SH2 domain"/>
    <property type="match status" value="1"/>
</dbReference>
<keyword evidence="4" id="KW-1185">Reference proteome</keyword>
<dbReference type="EMBL" id="JAFBMS010000009">
    <property type="protein sequence ID" value="KAG9349216.1"/>
    <property type="molecule type" value="Genomic_DNA"/>
</dbReference>
<dbReference type="PROSITE" id="PS50001">
    <property type="entry name" value="SH2"/>
    <property type="match status" value="1"/>
</dbReference>
<dbReference type="OrthoDB" id="10003345at2759"/>
<accession>A0A8T2PBV9</accession>
<dbReference type="Proteomes" id="UP000824540">
    <property type="component" value="Unassembled WGS sequence"/>
</dbReference>
<evidence type="ECO:0000256" key="1">
    <source>
        <dbReference type="PROSITE-ProRule" id="PRU00191"/>
    </source>
</evidence>
<dbReference type="SUPFAM" id="SSF55550">
    <property type="entry name" value="SH2 domain"/>
    <property type="match status" value="1"/>
</dbReference>
<evidence type="ECO:0000313" key="4">
    <source>
        <dbReference type="Proteomes" id="UP000824540"/>
    </source>
</evidence>
<dbReference type="SMART" id="SM00252">
    <property type="entry name" value="SH2"/>
    <property type="match status" value="1"/>
</dbReference>
<gene>
    <name evidence="3" type="ORF">JZ751_027659</name>
</gene>
<feature type="domain" description="SH2" evidence="2">
    <location>
        <begin position="18"/>
        <end position="120"/>
    </location>
</feature>
<dbReference type="PANTHER" id="PTHR11243">
    <property type="entry name" value="GROWTH FACTOR RECEPTOR-BOUND PROTEIN"/>
    <property type="match status" value="1"/>
</dbReference>
<dbReference type="InterPro" id="IPR039664">
    <property type="entry name" value="GRB/APBB1IP"/>
</dbReference>
<protein>
    <recommendedName>
        <fullName evidence="2">SH2 domain-containing protein</fullName>
    </recommendedName>
</protein>
<feature type="non-terminal residue" evidence="3">
    <location>
        <position position="330"/>
    </location>
</feature>
<proteinExistence type="predicted"/>
<organism evidence="3 4">
    <name type="scientific">Albula glossodonta</name>
    <name type="common">roundjaw bonefish</name>
    <dbReference type="NCBI Taxonomy" id="121402"/>
    <lineage>
        <taxon>Eukaryota</taxon>
        <taxon>Metazoa</taxon>
        <taxon>Chordata</taxon>
        <taxon>Craniata</taxon>
        <taxon>Vertebrata</taxon>
        <taxon>Euteleostomi</taxon>
        <taxon>Actinopterygii</taxon>
        <taxon>Neopterygii</taxon>
        <taxon>Teleostei</taxon>
        <taxon>Albuliformes</taxon>
        <taxon>Albulidae</taxon>
        <taxon>Albula</taxon>
    </lineage>
</organism>
<dbReference type="Pfam" id="PF00017">
    <property type="entry name" value="SH2"/>
    <property type="match status" value="1"/>
</dbReference>
<sequence length="330" mass="36710">MRSNMRLSLLAIHTTQPWFHSRLSRDDAHRLIAQQGLIDGVFLLRDSQSNPKTFVLSLCHTQRIKHFQILPGHSAMQTEAPLCQDHPVRARGLASLPVRVPEHHHQHVPCLGQQRLHRPSSKLRQISTKTSCSELIPPRDSWAHMTPLCSGLCISSRTEFNVTMLVYMFLWAGLIGKALYKQREQSCKCEDHFLMNFRSNVNCTAAGNLQKLFPTFIIMRVTAELGYGRDMHMHAVIALQLAGSVVKRSLMNTFSAIDPPMAAGRDGGCALLPSPSPRPSPSPSPSPCPGCLGARVVHRRLEGCRLETGTLFFHTPDNLACSQACSERLA</sequence>
<evidence type="ECO:0000259" key="2">
    <source>
        <dbReference type="PROSITE" id="PS50001"/>
    </source>
</evidence>
<evidence type="ECO:0000313" key="3">
    <source>
        <dbReference type="EMBL" id="KAG9349216.1"/>
    </source>
</evidence>
<dbReference type="GO" id="GO:0008286">
    <property type="term" value="P:insulin receptor signaling pathway"/>
    <property type="evidence" value="ECO:0007669"/>
    <property type="project" value="TreeGrafter"/>
</dbReference>
<dbReference type="InterPro" id="IPR000980">
    <property type="entry name" value="SH2"/>
</dbReference>
<dbReference type="PANTHER" id="PTHR11243:SF38">
    <property type="entry name" value="GROWTH FACTOR RECEPTOR-BOUND PROTEIN 14-LIKE ISOFORM X1"/>
    <property type="match status" value="1"/>
</dbReference>
<reference evidence="3" key="1">
    <citation type="thesis" date="2021" institute="BYU ScholarsArchive" country="Provo, UT, USA">
        <title>Applications of and Algorithms for Genome Assembly and Genomic Analyses with an Emphasis on Marine Teleosts.</title>
        <authorList>
            <person name="Pickett B.D."/>
        </authorList>
    </citation>
    <scope>NUCLEOTIDE SEQUENCE</scope>
    <source>
        <strain evidence="3">HI-2016</strain>
    </source>
</reference>
<name>A0A8T2PBV9_9TELE</name>
<dbReference type="InterPro" id="IPR036860">
    <property type="entry name" value="SH2_dom_sf"/>
</dbReference>
<keyword evidence="1" id="KW-0727">SH2 domain</keyword>
<dbReference type="GO" id="GO:0046627">
    <property type="term" value="P:negative regulation of insulin receptor signaling pathway"/>
    <property type="evidence" value="ECO:0007669"/>
    <property type="project" value="TreeGrafter"/>
</dbReference>
<dbReference type="AlphaFoldDB" id="A0A8T2PBV9"/>